<evidence type="ECO:0000256" key="3">
    <source>
        <dbReference type="ARBA" id="ARBA00022448"/>
    </source>
</evidence>
<keyword evidence="4" id="KW-1003">Cell membrane</keyword>
<comment type="subunit">
    <text evidence="10">The complex is composed of two ATP-binding proteins (TcyN), two transmembrane proteins (TcyL) and a solute-binding protein (TcyJ).</text>
</comment>
<gene>
    <name evidence="15" type="primary">tcyL</name>
    <name evidence="14" type="ORF">GRW24_27835</name>
    <name evidence="15" type="ORF">GRW24_27865</name>
</gene>
<feature type="transmembrane region" description="Helical" evidence="12">
    <location>
        <begin position="21"/>
        <end position="45"/>
    </location>
</feature>
<dbReference type="InterPro" id="IPR035906">
    <property type="entry name" value="MetI-like_sf"/>
</dbReference>
<keyword evidence="9 12" id="KW-0472">Membrane</keyword>
<evidence type="ECO:0000256" key="9">
    <source>
        <dbReference type="ARBA" id="ARBA00023136"/>
    </source>
</evidence>
<evidence type="ECO:0000256" key="12">
    <source>
        <dbReference type="RuleBase" id="RU363032"/>
    </source>
</evidence>
<keyword evidence="7" id="KW-0029">Amino-acid transport</keyword>
<proteinExistence type="inferred from homology"/>
<evidence type="ECO:0000256" key="5">
    <source>
        <dbReference type="ARBA" id="ARBA00022519"/>
    </source>
</evidence>
<keyword evidence="5" id="KW-0997">Cell inner membrane</keyword>
<keyword evidence="8 12" id="KW-1133">Transmembrane helix</keyword>
<keyword evidence="6 12" id="KW-0812">Transmembrane</keyword>
<evidence type="ECO:0000256" key="2">
    <source>
        <dbReference type="ARBA" id="ARBA00010072"/>
    </source>
</evidence>
<dbReference type="GO" id="GO:0015184">
    <property type="term" value="F:L-cystine transmembrane transporter activity"/>
    <property type="evidence" value="ECO:0007669"/>
    <property type="project" value="TreeGrafter"/>
</dbReference>
<evidence type="ECO:0000256" key="7">
    <source>
        <dbReference type="ARBA" id="ARBA00022970"/>
    </source>
</evidence>
<dbReference type="EMBL" id="WUIG01001151">
    <property type="protein sequence ID" value="MXJ12229.1"/>
    <property type="molecule type" value="Genomic_DNA"/>
</dbReference>
<dbReference type="SUPFAM" id="SSF161098">
    <property type="entry name" value="MetI-like"/>
    <property type="match status" value="1"/>
</dbReference>
<dbReference type="Proteomes" id="UP000447081">
    <property type="component" value="Unassembled WGS sequence"/>
</dbReference>
<dbReference type="InterPro" id="IPR010065">
    <property type="entry name" value="AA_ABC_transptr_permease_3TM"/>
</dbReference>
<keyword evidence="3 12" id="KW-0813">Transport</keyword>
<evidence type="ECO:0000256" key="6">
    <source>
        <dbReference type="ARBA" id="ARBA00022692"/>
    </source>
</evidence>
<organism evidence="15 16">
    <name type="scientific">Escherichia coli</name>
    <dbReference type="NCBI Taxonomy" id="562"/>
    <lineage>
        <taxon>Bacteria</taxon>
        <taxon>Pseudomonadati</taxon>
        <taxon>Pseudomonadota</taxon>
        <taxon>Gammaproteobacteria</taxon>
        <taxon>Enterobacterales</taxon>
        <taxon>Enterobacteriaceae</taxon>
        <taxon>Escherichia</taxon>
    </lineage>
</organism>
<dbReference type="CDD" id="cd06261">
    <property type="entry name" value="TM_PBP2"/>
    <property type="match status" value="1"/>
</dbReference>
<evidence type="ECO:0000313" key="15">
    <source>
        <dbReference type="EMBL" id="MXJ12229.1"/>
    </source>
</evidence>
<dbReference type="NCBIfam" id="NF011680">
    <property type="entry name" value="PRK15100.1"/>
    <property type="match status" value="1"/>
</dbReference>
<sequence>MQESIQLVIDSLPFLLKGAGYTLQLSIGGMFFGLLLGFILALMRLSPIWPVRWLARFYISIFRGTPLIAQLFMIYYGLPQFGIELDPIPSAMIGLSLNTAAYAAETLRAAISSIDKGQWEAAASIGMTPWQTMRRAILPQAARVALPPLSNSFISLVKDTSLA</sequence>
<dbReference type="GO" id="GO:0043190">
    <property type="term" value="C:ATP-binding cassette (ABC) transporter complex"/>
    <property type="evidence" value="ECO:0007669"/>
    <property type="project" value="InterPro"/>
</dbReference>
<evidence type="ECO:0000313" key="14">
    <source>
        <dbReference type="EMBL" id="MXJ12223.1"/>
    </source>
</evidence>
<accession>A0A8T6BVK0</accession>
<evidence type="ECO:0000256" key="8">
    <source>
        <dbReference type="ARBA" id="ARBA00022989"/>
    </source>
</evidence>
<dbReference type="AlphaFoldDB" id="A0A8T6BVK0"/>
<evidence type="ECO:0000256" key="10">
    <source>
        <dbReference type="ARBA" id="ARBA00066194"/>
    </source>
</evidence>
<comment type="caution">
    <text evidence="15">The sequence shown here is derived from an EMBL/GenBank/DDBJ whole genome shotgun (WGS) entry which is preliminary data.</text>
</comment>
<dbReference type="PANTHER" id="PTHR30614">
    <property type="entry name" value="MEMBRANE COMPONENT OF AMINO ACID ABC TRANSPORTER"/>
    <property type="match status" value="1"/>
</dbReference>
<protein>
    <recommendedName>
        <fullName evidence="11">L-cystine transport system permease protein TcyL</fullName>
    </recommendedName>
</protein>
<comment type="similarity">
    <text evidence="2">Belongs to the binding-protein-dependent transport system permease family. HisMQ subfamily.</text>
</comment>
<dbReference type="Pfam" id="PF00528">
    <property type="entry name" value="BPD_transp_1"/>
    <property type="match status" value="1"/>
</dbReference>
<comment type="subcellular location">
    <subcellularLocation>
        <location evidence="1">Cell inner membrane</location>
        <topology evidence="1">Multi-pass membrane protein</topology>
    </subcellularLocation>
    <subcellularLocation>
        <location evidence="12">Cell membrane</location>
        <topology evidence="12">Multi-pass membrane protein</topology>
    </subcellularLocation>
</comment>
<dbReference type="NCBIfam" id="TIGR01726">
    <property type="entry name" value="HEQRo_perm_3TM"/>
    <property type="match status" value="1"/>
</dbReference>
<reference evidence="15 16" key="1">
    <citation type="submission" date="2019-12" db="EMBL/GenBank/DDBJ databases">
        <title>Enteriobacteria Tanzani isolates_10434.</title>
        <authorList>
            <person name="Subbiah M."/>
            <person name="Call D."/>
        </authorList>
    </citation>
    <scope>NUCLEOTIDE SEQUENCE [LARGE SCALE GENOMIC DNA]</scope>
    <source>
        <strain evidence="15 16">10434wG3</strain>
    </source>
</reference>
<name>A0A8T6BVK0_ECOLX</name>
<dbReference type="InterPro" id="IPR043429">
    <property type="entry name" value="ArtM/GltK/GlnP/TcyL/YhdX-like"/>
</dbReference>
<evidence type="ECO:0000259" key="13">
    <source>
        <dbReference type="PROSITE" id="PS50928"/>
    </source>
</evidence>
<evidence type="ECO:0000313" key="16">
    <source>
        <dbReference type="Proteomes" id="UP000447081"/>
    </source>
</evidence>
<evidence type="ECO:0000256" key="1">
    <source>
        <dbReference type="ARBA" id="ARBA00004429"/>
    </source>
</evidence>
<dbReference type="Gene3D" id="1.10.3720.10">
    <property type="entry name" value="MetI-like"/>
    <property type="match status" value="1"/>
</dbReference>
<feature type="domain" description="ABC transmembrane type-1" evidence="13">
    <location>
        <begin position="19"/>
        <end position="163"/>
    </location>
</feature>
<dbReference type="PROSITE" id="PS50928">
    <property type="entry name" value="ABC_TM1"/>
    <property type="match status" value="1"/>
</dbReference>
<evidence type="ECO:0000256" key="4">
    <source>
        <dbReference type="ARBA" id="ARBA00022475"/>
    </source>
</evidence>
<dbReference type="PANTHER" id="PTHR30614:SF0">
    <property type="entry name" value="L-CYSTINE TRANSPORT SYSTEM PERMEASE PROTEIN TCYL"/>
    <property type="match status" value="1"/>
</dbReference>
<dbReference type="EMBL" id="WUIG01001149">
    <property type="protein sequence ID" value="MXJ12223.1"/>
    <property type="molecule type" value="Genomic_DNA"/>
</dbReference>
<feature type="transmembrane region" description="Helical" evidence="12">
    <location>
        <begin position="57"/>
        <end position="78"/>
    </location>
</feature>
<feature type="non-terminal residue" evidence="15">
    <location>
        <position position="163"/>
    </location>
</feature>
<dbReference type="InterPro" id="IPR000515">
    <property type="entry name" value="MetI-like"/>
</dbReference>
<evidence type="ECO:0000256" key="11">
    <source>
        <dbReference type="ARBA" id="ARBA00073986"/>
    </source>
</evidence>
<dbReference type="FunFam" id="1.10.3720.10:FF:000009">
    <property type="entry name" value="Amino acid ABC transporter permease"/>
    <property type="match status" value="1"/>
</dbReference>